<proteinExistence type="predicted"/>
<feature type="region of interest" description="Disordered" evidence="1">
    <location>
        <begin position="1"/>
        <end position="34"/>
    </location>
</feature>
<evidence type="ECO:0000256" key="1">
    <source>
        <dbReference type="SAM" id="MobiDB-lite"/>
    </source>
</evidence>
<reference evidence="3" key="1">
    <citation type="submission" date="2011-03" db="EMBL/GenBank/DDBJ databases">
        <title>Draft genome sequence of Brevundimonas diminuta.</title>
        <authorList>
            <person name="Brown P.J.B."/>
            <person name="Buechlein A."/>
            <person name="Hemmerich C."/>
            <person name="Brun Y.V."/>
        </authorList>
    </citation>
    <scope>NUCLEOTIDE SEQUENCE [LARGE SCALE GENOMIC DNA]</scope>
    <source>
        <strain evidence="3">C19</strain>
    </source>
</reference>
<evidence type="ECO:0000313" key="2">
    <source>
        <dbReference type="EMBL" id="EGF93734.1"/>
    </source>
</evidence>
<dbReference type="EMBL" id="GL883077">
    <property type="protein sequence ID" value="EGF93734.1"/>
    <property type="molecule type" value="Genomic_DNA"/>
</dbReference>
<dbReference type="Proteomes" id="UP000006512">
    <property type="component" value="Unassembled WGS sequence"/>
</dbReference>
<gene>
    <name evidence="2" type="ORF">ABI_21770</name>
</gene>
<protein>
    <submittedName>
        <fullName evidence="2">Uncharacterized protein</fullName>
    </submittedName>
</protein>
<dbReference type="HOGENOM" id="CLU_3164103_0_0_5"/>
<accession>F4QGY1</accession>
<evidence type="ECO:0000313" key="3">
    <source>
        <dbReference type="Proteomes" id="UP000006512"/>
    </source>
</evidence>
<organism evidence="2 3">
    <name type="scientific">Asticcacaulis biprosthecium C19</name>
    <dbReference type="NCBI Taxonomy" id="715226"/>
    <lineage>
        <taxon>Bacteria</taxon>
        <taxon>Pseudomonadati</taxon>
        <taxon>Pseudomonadota</taxon>
        <taxon>Alphaproteobacteria</taxon>
        <taxon>Caulobacterales</taxon>
        <taxon>Caulobacteraceae</taxon>
        <taxon>Asticcacaulis</taxon>
    </lineage>
</organism>
<keyword evidence="3" id="KW-1185">Reference proteome</keyword>
<dbReference type="AlphaFoldDB" id="F4QGY1"/>
<sequence>MSQAEGHWRNASRRRGPGRLLPSQQKKPTNRRAHSSLTILDDEIWLI</sequence>
<name>F4QGY1_9CAUL</name>